<feature type="compositionally biased region" description="Low complexity" evidence="1">
    <location>
        <begin position="91"/>
        <end position="100"/>
    </location>
</feature>
<proteinExistence type="predicted"/>
<keyword evidence="2" id="KW-0472">Membrane</keyword>
<reference evidence="3" key="1">
    <citation type="submission" date="2019-04" db="EMBL/GenBank/DDBJ databases">
        <title>Sequencing of skin fungus with MAO and IRED activity.</title>
        <authorList>
            <person name="Marsaioli A.J."/>
            <person name="Bonatto J.M.C."/>
            <person name="Reis Junior O."/>
        </authorList>
    </citation>
    <scope>NUCLEOTIDE SEQUENCE</scope>
    <source>
        <strain evidence="3">28M1</strain>
    </source>
</reference>
<dbReference type="Proteomes" id="UP000758155">
    <property type="component" value="Unassembled WGS sequence"/>
</dbReference>
<protein>
    <submittedName>
        <fullName evidence="3">Uncharacterized protein</fullName>
    </submittedName>
</protein>
<feature type="region of interest" description="Disordered" evidence="1">
    <location>
        <begin position="82"/>
        <end position="174"/>
    </location>
</feature>
<dbReference type="OrthoDB" id="3798395at2759"/>
<keyword evidence="2" id="KW-1133">Transmembrane helix</keyword>
<evidence type="ECO:0000313" key="3">
    <source>
        <dbReference type="EMBL" id="KAF3031431.1"/>
    </source>
</evidence>
<dbReference type="AlphaFoldDB" id="A0A9P5BUF2"/>
<evidence type="ECO:0000313" key="4">
    <source>
        <dbReference type="Proteomes" id="UP000758155"/>
    </source>
</evidence>
<keyword evidence="2" id="KW-0812">Transmembrane</keyword>
<organism evidence="3 4">
    <name type="scientific">Didymella heteroderae</name>
    <dbReference type="NCBI Taxonomy" id="1769908"/>
    <lineage>
        <taxon>Eukaryota</taxon>
        <taxon>Fungi</taxon>
        <taxon>Dikarya</taxon>
        <taxon>Ascomycota</taxon>
        <taxon>Pezizomycotina</taxon>
        <taxon>Dothideomycetes</taxon>
        <taxon>Pleosporomycetidae</taxon>
        <taxon>Pleosporales</taxon>
        <taxon>Pleosporineae</taxon>
        <taxon>Didymellaceae</taxon>
        <taxon>Didymella</taxon>
    </lineage>
</organism>
<accession>A0A9P5BUF2</accession>
<evidence type="ECO:0000256" key="1">
    <source>
        <dbReference type="SAM" id="MobiDB-lite"/>
    </source>
</evidence>
<sequence length="174" mass="19830">MSYTRLLTRATHGRNSNKTIIIVGLVCGALAIAIGMVALIRCSNRNNHGTSYEPESNLARAQRQRREYNGWWGAEPARVETAAERRRRNVQVRASRTAESGSEREARREREVREREDAPPKYQRPAPAYYSNPQWRRQHLTGRRQLALSSLPRENDAPPAYDSPAVWPSGVRVP</sequence>
<gene>
    <name evidence="3" type="ORF">E8E12_000224</name>
</gene>
<dbReference type="EMBL" id="SWKV01000145">
    <property type="protein sequence ID" value="KAF3031431.1"/>
    <property type="molecule type" value="Genomic_DNA"/>
</dbReference>
<comment type="caution">
    <text evidence="3">The sequence shown here is derived from an EMBL/GenBank/DDBJ whole genome shotgun (WGS) entry which is preliminary data.</text>
</comment>
<evidence type="ECO:0000256" key="2">
    <source>
        <dbReference type="SAM" id="Phobius"/>
    </source>
</evidence>
<name>A0A9P5BUF2_9PLEO</name>
<feature type="transmembrane region" description="Helical" evidence="2">
    <location>
        <begin position="20"/>
        <end position="40"/>
    </location>
</feature>
<feature type="compositionally biased region" description="Basic and acidic residues" evidence="1">
    <location>
        <begin position="101"/>
        <end position="119"/>
    </location>
</feature>
<keyword evidence="4" id="KW-1185">Reference proteome</keyword>